<evidence type="ECO:0000256" key="6">
    <source>
        <dbReference type="SAM" id="Phobius"/>
    </source>
</evidence>
<evidence type="ECO:0000256" key="1">
    <source>
        <dbReference type="ARBA" id="ARBA00001971"/>
    </source>
</evidence>
<dbReference type="PANTHER" id="PTHR24305">
    <property type="entry name" value="CYTOCHROME P450"/>
    <property type="match status" value="1"/>
</dbReference>
<dbReference type="OrthoDB" id="3934656at2759"/>
<dbReference type="GO" id="GO:0005506">
    <property type="term" value="F:iron ion binding"/>
    <property type="evidence" value="ECO:0007669"/>
    <property type="project" value="InterPro"/>
</dbReference>
<dbReference type="SUPFAM" id="SSF48264">
    <property type="entry name" value="Cytochrome P450"/>
    <property type="match status" value="1"/>
</dbReference>
<dbReference type="InterPro" id="IPR017972">
    <property type="entry name" value="Cyt_P450_CS"/>
</dbReference>
<gene>
    <name evidence="7" type="ORF">BDW02DRAFT_571539</name>
</gene>
<evidence type="ECO:0000256" key="3">
    <source>
        <dbReference type="ARBA" id="ARBA00023004"/>
    </source>
</evidence>
<sequence length="487" mass="54559">MAGITGFLTAIPLSTWFTTVLPCALVLYWALWIVYTRTLHPLASIPGPFWASTSRLWYMYRIYVGDMHTVQRELHARYGPVIRIAPNEISTAEMSALPKIYKHQRPLTKTDFYSVWGGGTISEQLDQFAETDERVHSNYRRVVNPVYTLGNVLKSEAYINKVSALFLQRLGEFADRKETIDLGTWSQMYAFDVIGEIFFGAMFGFLQNSEDHGAFIASLDALMPVLCISAIAPTYLRPLVMGSAIVIPAAFKAVKAIDGIRKAAVVASEKRMKEIRDGVVPRTDMLQQLFDTVRDKGEKVNFSSREATLEAYVAMFAGSDTTAVAFRTTFYHLMKNPTALAKAHTEIDTALAAGHLSTPIKYNETTTKLPYICAAIKEAMRMHPSVGLSMQRHAPEEGFETAGKFIPKGYRIGMNPAVVHYDEAVFGEDADEFRPERWLVGDEEWKAMDKHLLIFGAGTRVCIGKNVSFVFHRCCPRRQPSNKYGGS</sequence>
<dbReference type="EMBL" id="ML975350">
    <property type="protein sequence ID" value="KAF1831965.1"/>
    <property type="molecule type" value="Genomic_DNA"/>
</dbReference>
<keyword evidence="5" id="KW-0560">Oxidoreductase</keyword>
<evidence type="ECO:0000256" key="5">
    <source>
        <dbReference type="RuleBase" id="RU000461"/>
    </source>
</evidence>
<dbReference type="GO" id="GO:0020037">
    <property type="term" value="F:heme binding"/>
    <property type="evidence" value="ECO:0007669"/>
    <property type="project" value="InterPro"/>
</dbReference>
<dbReference type="PROSITE" id="PS00086">
    <property type="entry name" value="CYTOCHROME_P450"/>
    <property type="match status" value="1"/>
</dbReference>
<dbReference type="PANTHER" id="PTHR24305:SF229">
    <property type="entry name" value="P450, PUTATIVE (EUROFUNG)-RELATED"/>
    <property type="match status" value="1"/>
</dbReference>
<keyword evidence="6" id="KW-0812">Transmembrane</keyword>
<dbReference type="Gene3D" id="1.10.630.10">
    <property type="entry name" value="Cytochrome P450"/>
    <property type="match status" value="1"/>
</dbReference>
<feature type="binding site" description="axial binding residue" evidence="4">
    <location>
        <position position="462"/>
    </location>
    <ligand>
        <name>heme</name>
        <dbReference type="ChEBI" id="CHEBI:30413"/>
    </ligand>
    <ligandPart>
        <name>Fe</name>
        <dbReference type="ChEBI" id="CHEBI:18248"/>
    </ligandPart>
</feature>
<reference evidence="7" key="1">
    <citation type="submission" date="2020-01" db="EMBL/GenBank/DDBJ databases">
        <authorList>
            <consortium name="DOE Joint Genome Institute"/>
            <person name="Haridas S."/>
            <person name="Albert R."/>
            <person name="Binder M."/>
            <person name="Bloem J."/>
            <person name="Labutti K."/>
            <person name="Salamov A."/>
            <person name="Andreopoulos B."/>
            <person name="Baker S.E."/>
            <person name="Barry K."/>
            <person name="Bills G."/>
            <person name="Bluhm B.H."/>
            <person name="Cannon C."/>
            <person name="Castanera R."/>
            <person name="Culley D.E."/>
            <person name="Daum C."/>
            <person name="Ezra D."/>
            <person name="Gonzalez J.B."/>
            <person name="Henrissat B."/>
            <person name="Kuo A."/>
            <person name="Liang C."/>
            <person name="Lipzen A."/>
            <person name="Lutzoni F."/>
            <person name="Magnuson J."/>
            <person name="Mondo S."/>
            <person name="Nolan M."/>
            <person name="Ohm R."/>
            <person name="Pangilinan J."/>
            <person name="Park H.-J."/>
            <person name="Ramirez L."/>
            <person name="Alfaro M."/>
            <person name="Sun H."/>
            <person name="Tritt A."/>
            <person name="Yoshinaga Y."/>
            <person name="Zwiers L.-H."/>
            <person name="Turgeon B.G."/>
            <person name="Goodwin S.B."/>
            <person name="Spatafora J.W."/>
            <person name="Crous P.W."/>
            <person name="Grigoriev I.V."/>
        </authorList>
    </citation>
    <scope>NUCLEOTIDE SEQUENCE</scope>
    <source>
        <strain evidence="7">P77</strain>
    </source>
</reference>
<keyword evidence="7" id="KW-0808">Transferase</keyword>
<dbReference type="Proteomes" id="UP000800040">
    <property type="component" value="Unassembled WGS sequence"/>
</dbReference>
<name>A0A6A5K2S2_9PLEO</name>
<dbReference type="GO" id="GO:0008168">
    <property type="term" value="F:methyltransferase activity"/>
    <property type="evidence" value="ECO:0007669"/>
    <property type="project" value="UniProtKB-KW"/>
</dbReference>
<dbReference type="InterPro" id="IPR002401">
    <property type="entry name" value="Cyt_P450_E_grp-I"/>
</dbReference>
<evidence type="ECO:0000313" key="8">
    <source>
        <dbReference type="Proteomes" id="UP000800040"/>
    </source>
</evidence>
<organism evidence="7 8">
    <name type="scientific">Decorospora gaudefroyi</name>
    <dbReference type="NCBI Taxonomy" id="184978"/>
    <lineage>
        <taxon>Eukaryota</taxon>
        <taxon>Fungi</taxon>
        <taxon>Dikarya</taxon>
        <taxon>Ascomycota</taxon>
        <taxon>Pezizomycotina</taxon>
        <taxon>Dothideomycetes</taxon>
        <taxon>Pleosporomycetidae</taxon>
        <taxon>Pleosporales</taxon>
        <taxon>Pleosporineae</taxon>
        <taxon>Pleosporaceae</taxon>
        <taxon>Decorospora</taxon>
    </lineage>
</organism>
<dbReference type="InterPro" id="IPR036396">
    <property type="entry name" value="Cyt_P450_sf"/>
</dbReference>
<evidence type="ECO:0000313" key="7">
    <source>
        <dbReference type="EMBL" id="KAF1831965.1"/>
    </source>
</evidence>
<keyword evidence="3 4" id="KW-0408">Iron</keyword>
<keyword evidence="4 5" id="KW-0349">Heme</keyword>
<evidence type="ECO:0000256" key="4">
    <source>
        <dbReference type="PIRSR" id="PIRSR602401-1"/>
    </source>
</evidence>
<feature type="transmembrane region" description="Helical" evidence="6">
    <location>
        <begin position="16"/>
        <end position="35"/>
    </location>
</feature>
<dbReference type="GO" id="GO:0032259">
    <property type="term" value="P:methylation"/>
    <property type="evidence" value="ECO:0007669"/>
    <property type="project" value="UniProtKB-KW"/>
</dbReference>
<accession>A0A6A5K2S2</accession>
<proteinExistence type="inferred from homology"/>
<keyword evidence="8" id="KW-1185">Reference proteome</keyword>
<keyword evidence="6" id="KW-0472">Membrane</keyword>
<keyword evidence="2 4" id="KW-0479">Metal-binding</keyword>
<dbReference type="Pfam" id="PF00067">
    <property type="entry name" value="p450"/>
    <property type="match status" value="1"/>
</dbReference>
<dbReference type="CDD" id="cd11060">
    <property type="entry name" value="CYP57A1-like"/>
    <property type="match status" value="1"/>
</dbReference>
<comment type="similarity">
    <text evidence="5">Belongs to the cytochrome P450 family.</text>
</comment>
<keyword evidence="5" id="KW-0503">Monooxygenase</keyword>
<dbReference type="GO" id="GO:0016705">
    <property type="term" value="F:oxidoreductase activity, acting on paired donors, with incorporation or reduction of molecular oxygen"/>
    <property type="evidence" value="ECO:0007669"/>
    <property type="project" value="InterPro"/>
</dbReference>
<evidence type="ECO:0000256" key="2">
    <source>
        <dbReference type="ARBA" id="ARBA00022723"/>
    </source>
</evidence>
<dbReference type="PRINTS" id="PR00463">
    <property type="entry name" value="EP450I"/>
</dbReference>
<dbReference type="InterPro" id="IPR050121">
    <property type="entry name" value="Cytochrome_P450_monoxygenase"/>
</dbReference>
<comment type="cofactor">
    <cofactor evidence="1 4">
        <name>heme</name>
        <dbReference type="ChEBI" id="CHEBI:30413"/>
    </cofactor>
</comment>
<dbReference type="AlphaFoldDB" id="A0A6A5K2S2"/>
<protein>
    <submittedName>
        <fullName evidence="7">Cytochrome P450 pisatin demethylase-like protein</fullName>
    </submittedName>
</protein>
<keyword evidence="6" id="KW-1133">Transmembrane helix</keyword>
<dbReference type="GO" id="GO:0004497">
    <property type="term" value="F:monooxygenase activity"/>
    <property type="evidence" value="ECO:0007669"/>
    <property type="project" value="UniProtKB-KW"/>
</dbReference>
<dbReference type="InterPro" id="IPR001128">
    <property type="entry name" value="Cyt_P450"/>
</dbReference>
<keyword evidence="7" id="KW-0489">Methyltransferase</keyword>
<dbReference type="PRINTS" id="PR00385">
    <property type="entry name" value="P450"/>
</dbReference>